<proteinExistence type="predicted"/>
<sequence>MPRRDIRYSPSYPFTALCSLKLAICGDDKMNRDLFSPFPAMAYNRSCAREAFAPDSDIWNGWTLGGGFAEASQGSLALQFYEAVAGQEATAGGNTDIITTGHSLGGGLAGFVGALSGGEAVVFDHMPFLVAAVNDNDFADVAA</sequence>
<evidence type="ECO:0000313" key="2">
    <source>
        <dbReference type="Proteomes" id="UP000575068"/>
    </source>
</evidence>
<dbReference type="Proteomes" id="UP000575068">
    <property type="component" value="Unassembled WGS sequence"/>
</dbReference>
<reference evidence="1 2" key="1">
    <citation type="submission" date="2020-08" db="EMBL/GenBank/DDBJ databases">
        <title>Genomic Encyclopedia of Type Strains, Phase IV (KMG-IV): sequencing the most valuable type-strain genomes for metagenomic binning, comparative biology and taxonomic classification.</title>
        <authorList>
            <person name="Goeker M."/>
        </authorList>
    </citation>
    <scope>NUCLEOTIDE SEQUENCE [LARGE SCALE GENOMIC DNA]</scope>
    <source>
        <strain evidence="1 2">DSM 7465</strain>
    </source>
</reference>
<dbReference type="AlphaFoldDB" id="A0A840HSG5"/>
<dbReference type="EMBL" id="JACHOV010000003">
    <property type="protein sequence ID" value="MBB4640567.1"/>
    <property type="molecule type" value="Genomic_DNA"/>
</dbReference>
<evidence type="ECO:0000313" key="1">
    <source>
        <dbReference type="EMBL" id="MBB4640567.1"/>
    </source>
</evidence>
<comment type="caution">
    <text evidence="1">The sequence shown here is derived from an EMBL/GenBank/DDBJ whole genome shotgun (WGS) entry which is preliminary data.</text>
</comment>
<organism evidence="1 2">
    <name type="scientific">Rhizorhapis suberifaciens</name>
    <name type="common">corky root of lettuce</name>
    <dbReference type="NCBI Taxonomy" id="13656"/>
    <lineage>
        <taxon>Bacteria</taxon>
        <taxon>Pseudomonadati</taxon>
        <taxon>Pseudomonadota</taxon>
        <taxon>Alphaproteobacteria</taxon>
        <taxon>Sphingomonadales</taxon>
        <taxon>Sphingomonadaceae</taxon>
        <taxon>Rhizorhapis</taxon>
    </lineage>
</organism>
<dbReference type="Gene3D" id="3.40.50.1820">
    <property type="entry name" value="alpha/beta hydrolase"/>
    <property type="match status" value="1"/>
</dbReference>
<dbReference type="InterPro" id="IPR029058">
    <property type="entry name" value="AB_hydrolase_fold"/>
</dbReference>
<keyword evidence="2" id="KW-1185">Reference proteome</keyword>
<gene>
    <name evidence="1" type="ORF">HNQ99_000860</name>
</gene>
<accession>A0A840HSG5</accession>
<protein>
    <recommendedName>
        <fullName evidence="3">Fungal lipase-like domain-containing protein</fullName>
    </recommendedName>
</protein>
<evidence type="ECO:0008006" key="3">
    <source>
        <dbReference type="Google" id="ProtNLM"/>
    </source>
</evidence>
<dbReference type="RefSeq" id="WP_184474428.1">
    <property type="nucleotide sequence ID" value="NZ_JACHOV010000003.1"/>
</dbReference>
<name>A0A840HSG5_9SPHN</name>
<dbReference type="SUPFAM" id="SSF53474">
    <property type="entry name" value="alpha/beta-Hydrolases"/>
    <property type="match status" value="1"/>
</dbReference>